<gene>
    <name evidence="16" type="primary">motA</name>
    <name evidence="16" type="ORF">JCM17845_26910</name>
</gene>
<keyword evidence="8" id="KW-0283">Flagellar rotation</keyword>
<keyword evidence="16" id="KW-0282">Flagellum</keyword>
<dbReference type="InterPro" id="IPR000540">
    <property type="entry name" value="Flag_MotA_CS"/>
</dbReference>
<evidence type="ECO:0000256" key="4">
    <source>
        <dbReference type="ARBA" id="ARBA00022475"/>
    </source>
</evidence>
<dbReference type="GO" id="GO:1902600">
    <property type="term" value="P:proton transmembrane transport"/>
    <property type="evidence" value="ECO:0007669"/>
    <property type="project" value="UniProtKB-KW"/>
</dbReference>
<feature type="transmembrane region" description="Helical" evidence="13">
    <location>
        <begin position="37"/>
        <end position="56"/>
    </location>
</feature>
<keyword evidence="7 13" id="KW-0812">Transmembrane</keyword>
<keyword evidence="3" id="KW-0813">Transport</keyword>
<dbReference type="RefSeq" id="WP_150002812.1">
    <property type="nucleotide sequence ID" value="NZ_BKCM01000017.1"/>
</dbReference>
<dbReference type="GO" id="GO:0006935">
    <property type="term" value="P:chemotaxis"/>
    <property type="evidence" value="ECO:0007669"/>
    <property type="project" value="UniProtKB-KW"/>
</dbReference>
<keyword evidence="12 13" id="KW-0472">Membrane</keyword>
<proteinExistence type="inferred from homology"/>
<evidence type="ECO:0000256" key="3">
    <source>
        <dbReference type="ARBA" id="ARBA00022448"/>
    </source>
</evidence>
<dbReference type="Proteomes" id="UP000325187">
    <property type="component" value="Unassembled WGS sequence"/>
</dbReference>
<feature type="transmembrane region" description="Helical" evidence="13">
    <location>
        <begin position="199"/>
        <end position="222"/>
    </location>
</feature>
<feature type="domain" description="Motility protein A N-terminal" evidence="15">
    <location>
        <begin position="4"/>
        <end position="95"/>
    </location>
</feature>
<evidence type="ECO:0000256" key="6">
    <source>
        <dbReference type="ARBA" id="ARBA00022519"/>
    </source>
</evidence>
<dbReference type="Pfam" id="PF20560">
    <property type="entry name" value="MotA_N"/>
    <property type="match status" value="1"/>
</dbReference>
<evidence type="ECO:0000256" key="9">
    <source>
        <dbReference type="ARBA" id="ARBA00022781"/>
    </source>
</evidence>
<dbReference type="InterPro" id="IPR002898">
    <property type="entry name" value="MotA_ExbB_proton_chnl"/>
</dbReference>
<evidence type="ECO:0000256" key="13">
    <source>
        <dbReference type="SAM" id="Phobius"/>
    </source>
</evidence>
<feature type="transmembrane region" description="Helical" evidence="13">
    <location>
        <begin position="174"/>
        <end position="193"/>
    </location>
</feature>
<evidence type="ECO:0000259" key="15">
    <source>
        <dbReference type="Pfam" id="PF20560"/>
    </source>
</evidence>
<evidence type="ECO:0000256" key="7">
    <source>
        <dbReference type="ARBA" id="ARBA00022692"/>
    </source>
</evidence>
<dbReference type="PANTHER" id="PTHR30433:SF4">
    <property type="entry name" value="MOTILITY PROTEIN A"/>
    <property type="match status" value="1"/>
</dbReference>
<dbReference type="EMBL" id="BKCM01000017">
    <property type="protein sequence ID" value="GER02068.1"/>
    <property type="molecule type" value="Genomic_DNA"/>
</dbReference>
<comment type="subcellular location">
    <subcellularLocation>
        <location evidence="1">Cell inner membrane</location>
        <topology evidence="1">Multi-pass membrane protein</topology>
    </subcellularLocation>
</comment>
<dbReference type="PANTHER" id="PTHR30433">
    <property type="entry name" value="CHEMOTAXIS PROTEIN MOTA"/>
    <property type="match status" value="1"/>
</dbReference>
<keyword evidence="5" id="KW-0145">Chemotaxis</keyword>
<accession>A0A5A7N1S6</accession>
<keyword evidence="16" id="KW-0969">Cilium</keyword>
<dbReference type="AlphaFoldDB" id="A0A5A7N1S6"/>
<evidence type="ECO:0000256" key="5">
    <source>
        <dbReference type="ARBA" id="ARBA00022500"/>
    </source>
</evidence>
<evidence type="ECO:0000256" key="2">
    <source>
        <dbReference type="ARBA" id="ARBA00008038"/>
    </source>
</evidence>
<evidence type="ECO:0000313" key="17">
    <source>
        <dbReference type="Proteomes" id="UP000325187"/>
    </source>
</evidence>
<keyword evidence="9" id="KW-0375">Hydrogen ion transport</keyword>
<dbReference type="PROSITE" id="PS01307">
    <property type="entry name" value="MOTA"/>
    <property type="match status" value="1"/>
</dbReference>
<reference evidence="16 17" key="1">
    <citation type="submission" date="2019-09" db="EMBL/GenBank/DDBJ databases">
        <title>NBRP : Genome information of microbial organism related human and environment.</title>
        <authorList>
            <person name="Hattori M."/>
            <person name="Oshima K."/>
            <person name="Inaba H."/>
            <person name="Suda W."/>
            <person name="Sakamoto M."/>
            <person name="Iino T."/>
            <person name="Kitahara M."/>
            <person name="Oshida Y."/>
            <person name="Iida T."/>
            <person name="Kudo T."/>
            <person name="Itoh T."/>
            <person name="Ohkuma M."/>
        </authorList>
    </citation>
    <scope>NUCLEOTIDE SEQUENCE [LARGE SCALE GENOMIC DNA]</scope>
    <source>
        <strain evidence="16 17">Mie-1</strain>
    </source>
</reference>
<evidence type="ECO:0000256" key="12">
    <source>
        <dbReference type="ARBA" id="ARBA00023136"/>
    </source>
</evidence>
<dbReference type="GO" id="GO:0071978">
    <property type="term" value="P:bacterial-type flagellum-dependent swarming motility"/>
    <property type="evidence" value="ECO:0007669"/>
    <property type="project" value="InterPro"/>
</dbReference>
<keyword evidence="17" id="KW-1185">Reference proteome</keyword>
<evidence type="ECO:0000256" key="1">
    <source>
        <dbReference type="ARBA" id="ARBA00004429"/>
    </source>
</evidence>
<name>A0A5A7N1S6_9PROT</name>
<dbReference type="GO" id="GO:0005886">
    <property type="term" value="C:plasma membrane"/>
    <property type="evidence" value="ECO:0007669"/>
    <property type="project" value="UniProtKB-SubCell"/>
</dbReference>
<comment type="caution">
    <text evidence="16">The sequence shown here is derived from an EMBL/GenBank/DDBJ whole genome shotgun (WGS) entry which is preliminary data.</text>
</comment>
<dbReference type="NCBIfam" id="TIGR03818">
    <property type="entry name" value="MotA1"/>
    <property type="match status" value="1"/>
</dbReference>
<keyword evidence="10 13" id="KW-1133">Transmembrane helix</keyword>
<dbReference type="InterPro" id="IPR046786">
    <property type="entry name" value="MotA_N"/>
</dbReference>
<evidence type="ECO:0000313" key="16">
    <source>
        <dbReference type="EMBL" id="GER02068.1"/>
    </source>
</evidence>
<evidence type="ECO:0000259" key="14">
    <source>
        <dbReference type="Pfam" id="PF01618"/>
    </source>
</evidence>
<evidence type="ECO:0000256" key="8">
    <source>
        <dbReference type="ARBA" id="ARBA00022779"/>
    </source>
</evidence>
<dbReference type="InterPro" id="IPR047055">
    <property type="entry name" value="MotA-like"/>
</dbReference>
<keyword evidence="4" id="KW-1003">Cell membrane</keyword>
<evidence type="ECO:0000256" key="10">
    <source>
        <dbReference type="ARBA" id="ARBA00022989"/>
    </source>
</evidence>
<keyword evidence="11" id="KW-0406">Ion transport</keyword>
<organism evidence="16 17">
    <name type="scientific">Iodidimonas gelatinilytica</name>
    <dbReference type="NCBI Taxonomy" id="1236966"/>
    <lineage>
        <taxon>Bacteria</taxon>
        <taxon>Pseudomonadati</taxon>
        <taxon>Pseudomonadota</taxon>
        <taxon>Alphaproteobacteria</taxon>
        <taxon>Iodidimonadales</taxon>
        <taxon>Iodidimonadaceae</taxon>
        <taxon>Iodidimonas</taxon>
    </lineage>
</organism>
<sequence length="289" mass="31801">MFLIIGFVVVLFMVFGGYVFAGGKMEIIVHALPFELMIILGGSVGAFVIANSMGVIKKSLSGMGRAFKGAKWKRQDYVDLLSLLFVLIKTMRSKGVVAIEQHIEKPEESNIFNNFPRIAADHHVVAFIADYLRMMTMNFEDPHQMEDAMDQDLERHHAEEHEPQHALQTMADGLPAVGIVAAVLGIIKTMAAINEPVEVLGRMVGGALVGTFLGIFLSYLMVAPIAGRFGQVLNEESQFFNIIKTVLISHLHGNAPQISVEIGRRNVPAQHQPDFAELEDALAELPPDL</sequence>
<comment type="similarity">
    <text evidence="2">Belongs to the MotA family.</text>
</comment>
<dbReference type="InterPro" id="IPR022522">
    <property type="entry name" value="Flagellar_motor_stator_MotA"/>
</dbReference>
<protein>
    <submittedName>
        <fullName evidence="16">Flagellar motor protein MotA</fullName>
    </submittedName>
</protein>
<dbReference type="Pfam" id="PF01618">
    <property type="entry name" value="MotA_ExbB"/>
    <property type="match status" value="1"/>
</dbReference>
<feature type="domain" description="MotA/TolQ/ExbB proton channel" evidence="14">
    <location>
        <begin position="127"/>
        <end position="238"/>
    </location>
</feature>
<keyword evidence="6" id="KW-0997">Cell inner membrane</keyword>
<keyword evidence="16" id="KW-0966">Cell projection</keyword>
<evidence type="ECO:0000256" key="11">
    <source>
        <dbReference type="ARBA" id="ARBA00023065"/>
    </source>
</evidence>